<feature type="region of interest" description="Disordered" evidence="1">
    <location>
        <begin position="1"/>
        <end position="56"/>
    </location>
</feature>
<dbReference type="RefSeq" id="WP_053945265.1">
    <property type="nucleotide sequence ID" value="NZ_CDMG01000004.1"/>
</dbReference>
<feature type="region of interest" description="Disordered" evidence="1">
    <location>
        <begin position="199"/>
        <end position="225"/>
    </location>
</feature>
<protein>
    <submittedName>
        <fullName evidence="2">Uncharacterized protein</fullName>
    </submittedName>
</protein>
<gene>
    <name evidence="2" type="ORF">HAL07_09360</name>
</gene>
<evidence type="ECO:0000256" key="1">
    <source>
        <dbReference type="SAM" id="MobiDB-lite"/>
    </source>
</evidence>
<organism evidence="2 3">
    <name type="scientific">Helicobacter ailurogastricus</name>
    <dbReference type="NCBI Taxonomy" id="1578720"/>
    <lineage>
        <taxon>Bacteria</taxon>
        <taxon>Pseudomonadati</taxon>
        <taxon>Campylobacterota</taxon>
        <taxon>Epsilonproteobacteria</taxon>
        <taxon>Campylobacterales</taxon>
        <taxon>Helicobacteraceae</taxon>
        <taxon>Helicobacter</taxon>
    </lineage>
</organism>
<dbReference type="AlphaFoldDB" id="A0A0K2Y9D2"/>
<dbReference type="GeneID" id="82131903"/>
<proteinExistence type="predicted"/>
<name>A0A0K2Y9D2_9HELI</name>
<dbReference type="Proteomes" id="UP000043437">
    <property type="component" value="Unassembled WGS sequence"/>
</dbReference>
<reference evidence="3" key="1">
    <citation type="submission" date="2014-12" db="EMBL/GenBank/DDBJ databases">
        <authorList>
            <person name="Jaenicke S."/>
        </authorList>
    </citation>
    <scope>NUCLEOTIDE SEQUENCE [LARGE SCALE GENOMIC DNA]</scope>
</reference>
<accession>A0A0K2Y9D2</accession>
<dbReference type="EMBL" id="CDMG01000004">
    <property type="protein sequence ID" value="CRI32461.1"/>
    <property type="molecule type" value="Genomic_DNA"/>
</dbReference>
<feature type="compositionally biased region" description="Low complexity" evidence="1">
    <location>
        <begin position="44"/>
        <end position="53"/>
    </location>
</feature>
<evidence type="ECO:0000313" key="3">
    <source>
        <dbReference type="Proteomes" id="UP000043437"/>
    </source>
</evidence>
<sequence>MDHENQPETAGAAKAAMTGANGTSGGANEAASTNGGATSGGATSGANEASASAEELELETIKQELAQAEASLETDFAKYAAAHMEAFEQDFWDDREAFVKKILELQNQFLQDKLGGKIQRAKELQTTIAGQQTTKDMQAGQEAFLQKNPEADIEAMGRFYTEDLPPKYRQQLDSLSGEEFWNVLYELYNAYTNGVAQQEEPLPKRVEGNPAQAGGGSQEMVMNRF</sequence>
<evidence type="ECO:0000313" key="2">
    <source>
        <dbReference type="EMBL" id="CRI32461.1"/>
    </source>
</evidence>
<feature type="compositionally biased region" description="Low complexity" evidence="1">
    <location>
        <begin position="9"/>
        <end position="21"/>
    </location>
</feature>